<proteinExistence type="predicted"/>
<keyword evidence="3" id="KW-1185">Reference proteome</keyword>
<protein>
    <submittedName>
        <fullName evidence="2">Uncharacterized protein</fullName>
    </submittedName>
</protein>
<feature type="chain" id="PRO_5046789535" evidence="1">
    <location>
        <begin position="23"/>
        <end position="159"/>
    </location>
</feature>
<evidence type="ECO:0000256" key="1">
    <source>
        <dbReference type="SAM" id="SignalP"/>
    </source>
</evidence>
<reference evidence="2 3" key="1">
    <citation type="submission" date="2024-07" db="EMBL/GenBank/DDBJ databases">
        <title>Uliginosibacterium flavum JJ3220;KACC:17644.</title>
        <authorList>
            <person name="Kim M.K."/>
        </authorList>
    </citation>
    <scope>NUCLEOTIDE SEQUENCE [LARGE SCALE GENOMIC DNA]</scope>
    <source>
        <strain evidence="2 3">KACC:17644</strain>
    </source>
</reference>
<dbReference type="EMBL" id="JBEWZI010000007">
    <property type="protein sequence ID" value="MET7014155.1"/>
    <property type="molecule type" value="Genomic_DNA"/>
</dbReference>
<evidence type="ECO:0000313" key="2">
    <source>
        <dbReference type="EMBL" id="MET7014155.1"/>
    </source>
</evidence>
<gene>
    <name evidence="2" type="ORF">ABXR19_08125</name>
</gene>
<dbReference type="PROSITE" id="PS51257">
    <property type="entry name" value="PROKAR_LIPOPROTEIN"/>
    <property type="match status" value="1"/>
</dbReference>
<sequence>MKTRIFVTVCALLSCLSLPAAASGMHPCRVQQGVWNCVLHDVSMLRLLANPAEFDGKRVRTVAWLDHADGKDMAFLHREDQQAQLLRHALQLRGMSASECHSGHYVTLEGVFALPDQSRWQPDSRAQDGCLTCQYSAPDSTWLLPVGGSLDVVRCMPRP</sequence>
<dbReference type="RefSeq" id="WP_354600617.1">
    <property type="nucleotide sequence ID" value="NZ_JBEWZI010000007.1"/>
</dbReference>
<name>A0ABV2TJQ9_9RHOO</name>
<organism evidence="2 3">
    <name type="scientific">Uliginosibacterium flavum</name>
    <dbReference type="NCBI Taxonomy" id="1396831"/>
    <lineage>
        <taxon>Bacteria</taxon>
        <taxon>Pseudomonadati</taxon>
        <taxon>Pseudomonadota</taxon>
        <taxon>Betaproteobacteria</taxon>
        <taxon>Rhodocyclales</taxon>
        <taxon>Zoogloeaceae</taxon>
        <taxon>Uliginosibacterium</taxon>
    </lineage>
</organism>
<keyword evidence="1" id="KW-0732">Signal</keyword>
<accession>A0ABV2TJQ9</accession>
<comment type="caution">
    <text evidence="2">The sequence shown here is derived from an EMBL/GenBank/DDBJ whole genome shotgun (WGS) entry which is preliminary data.</text>
</comment>
<evidence type="ECO:0000313" key="3">
    <source>
        <dbReference type="Proteomes" id="UP001549691"/>
    </source>
</evidence>
<dbReference type="Proteomes" id="UP001549691">
    <property type="component" value="Unassembled WGS sequence"/>
</dbReference>
<feature type="signal peptide" evidence="1">
    <location>
        <begin position="1"/>
        <end position="22"/>
    </location>
</feature>